<evidence type="ECO:0000313" key="4">
    <source>
        <dbReference type="Proteomes" id="UP001258434"/>
    </source>
</evidence>
<dbReference type="EMBL" id="JAVFHL010000001">
    <property type="protein sequence ID" value="MDT6976165.1"/>
    <property type="molecule type" value="Genomic_DNA"/>
</dbReference>
<evidence type="ECO:0000313" key="3">
    <source>
        <dbReference type="Proteomes" id="UP000093197"/>
    </source>
</evidence>
<reference evidence="2" key="1">
    <citation type="submission" date="2015-08" db="EMBL/GenBank/DDBJ databases">
        <authorList>
            <person name="Pierce J."/>
            <person name="Bernstein H."/>
        </authorList>
    </citation>
    <scope>NUCLEOTIDE SEQUENCE</scope>
    <source>
        <strain evidence="2">20793-3</strain>
    </source>
</reference>
<dbReference type="Proteomes" id="UP001258434">
    <property type="component" value="Unassembled WGS sequence"/>
</dbReference>
<comment type="caution">
    <text evidence="2">The sequence shown here is derived from an EMBL/GenBank/DDBJ whole genome shotgun (WGS) entry which is preliminary data.</text>
</comment>
<evidence type="ECO:0000313" key="2">
    <source>
        <dbReference type="EMBL" id="OCR34861.1"/>
    </source>
</evidence>
<dbReference type="AlphaFoldDB" id="F7LKQ5"/>
<accession>F7LKQ5</accession>
<name>F7LKQ5_BACFG</name>
<reference evidence="4" key="3">
    <citation type="submission" date="2023-07" db="EMBL/GenBank/DDBJ databases">
        <title>A gut symbiont ubiquitin homologue binds and inactivates peptidyl-prolyl isomerase to mediate the interbacterial arms race in the human gut.</title>
        <authorList>
            <person name="Jiang K."/>
            <person name="Li W."/>
            <person name="Tong M."/>
            <person name="Xu J."/>
            <person name="Chen Z."/>
            <person name="Yang Y."/>
            <person name="Zang Y."/>
            <person name="Jiao X."/>
            <person name="Liu C."/>
            <person name="Lim B."/>
            <person name="Jiang X."/>
            <person name="Wang J."/>
            <person name="Wu D."/>
            <person name="Wang M."/>
            <person name="Liu S.-J."/>
            <person name="Shao F."/>
            <person name="Gao X."/>
        </authorList>
    </citation>
    <scope>NUCLEOTIDE SEQUENCE [LARGE SCALE GENOMIC DNA]</scope>
    <source>
        <strain evidence="4">GS077</strain>
    </source>
</reference>
<reference evidence="1" key="5">
    <citation type="submission" date="2024-03" db="EMBL/GenBank/DDBJ databases">
        <title>A gut symbiont ubiquitin homologue binds and inactivates peptidyl-prolyl isomerase to mediate the interbacterial arms race in the human gut.</title>
        <authorList>
            <person name="Jiang K."/>
            <person name="Li W."/>
            <person name="Tong M."/>
            <person name="Xu J."/>
            <person name="Chen Z."/>
            <person name="Yang Y."/>
            <person name="Zang Y."/>
            <person name="Jiao X."/>
            <person name="Liu C."/>
            <person name="Lim B."/>
            <person name="Jiang X."/>
            <person name="Wang J."/>
            <person name="Wu D."/>
            <person name="Wang M."/>
            <person name="Liu S.-J."/>
            <person name="Shao F."/>
            <person name="Gao X."/>
        </authorList>
    </citation>
    <scope>NUCLEOTIDE SEQUENCE</scope>
    <source>
        <strain evidence="1">GS077</strain>
    </source>
</reference>
<reference evidence="2 3" key="2">
    <citation type="journal article" date="2016" name="PLoS ONE">
        <title>Genomic Diversity of Enterotoxigenic Strains of Bacteroides fragilis.</title>
        <authorList>
            <person name="Pierce J.V."/>
            <person name="Bernstein H.D."/>
        </authorList>
    </citation>
    <scope>NUCLEOTIDE SEQUENCE [LARGE SCALE GENOMIC DNA]</scope>
    <source>
        <strain evidence="2 3">20793-3</strain>
    </source>
</reference>
<sequence length="42" mass="4936">MQIKTKIMFISAMVSLTYHAAQQVEKQKILLHEKVKKQLTSY</sequence>
<organism evidence="2 3">
    <name type="scientific">Bacteroides fragilis</name>
    <dbReference type="NCBI Taxonomy" id="817"/>
    <lineage>
        <taxon>Bacteria</taxon>
        <taxon>Pseudomonadati</taxon>
        <taxon>Bacteroidota</taxon>
        <taxon>Bacteroidia</taxon>
        <taxon>Bacteroidales</taxon>
        <taxon>Bacteroidaceae</taxon>
        <taxon>Bacteroides</taxon>
    </lineage>
</organism>
<dbReference type="HOGENOM" id="CLU_3247246_0_0_10"/>
<dbReference type="Proteomes" id="UP000093197">
    <property type="component" value="Unassembled WGS sequence"/>
</dbReference>
<dbReference type="EMBL" id="LIDT01000009">
    <property type="protein sequence ID" value="OCR34861.1"/>
    <property type="molecule type" value="Genomic_DNA"/>
</dbReference>
<evidence type="ECO:0000313" key="1">
    <source>
        <dbReference type="EMBL" id="MDT6976165.1"/>
    </source>
</evidence>
<gene>
    <name evidence="2" type="ORF">AC094_06700</name>
    <name evidence="1" type="ORF">BFGS077_001423</name>
</gene>
<proteinExistence type="predicted"/>
<reference evidence="1 4" key="4">
    <citation type="submission" date="2023-08" db="EMBL/GenBank/DDBJ databases">
        <authorList>
            <person name="Du M."/>
            <person name="Liu C."/>
            <person name="Liu S.-J."/>
        </authorList>
    </citation>
    <scope>NUCLEOTIDE SEQUENCE [LARGE SCALE GENOMIC DNA]</scope>
    <source>
        <strain evidence="1 4">GS077</strain>
    </source>
</reference>
<protein>
    <submittedName>
        <fullName evidence="2">Uncharacterized protein</fullName>
    </submittedName>
</protein>